<evidence type="ECO:0000313" key="1">
    <source>
        <dbReference type="EMBL" id="MBJ6362075.1"/>
    </source>
</evidence>
<dbReference type="Proteomes" id="UP000640274">
    <property type="component" value="Unassembled WGS sequence"/>
</dbReference>
<comment type="caution">
    <text evidence="1">The sequence shown here is derived from an EMBL/GenBank/DDBJ whole genome shotgun (WGS) entry which is preliminary data.</text>
</comment>
<accession>A0A934J813</accession>
<dbReference type="RefSeq" id="WP_199019621.1">
    <property type="nucleotide sequence ID" value="NZ_JAELUP010000065.1"/>
</dbReference>
<name>A0A934J813_9BACL</name>
<dbReference type="AlphaFoldDB" id="A0A934J813"/>
<keyword evidence="2" id="KW-1185">Reference proteome</keyword>
<organism evidence="1 2">
    <name type="scientific">Paenibacillus roseus</name>
    <dbReference type="NCBI Taxonomy" id="2798579"/>
    <lineage>
        <taxon>Bacteria</taxon>
        <taxon>Bacillati</taxon>
        <taxon>Bacillota</taxon>
        <taxon>Bacilli</taxon>
        <taxon>Bacillales</taxon>
        <taxon>Paenibacillaceae</taxon>
        <taxon>Paenibacillus</taxon>
    </lineage>
</organism>
<proteinExistence type="predicted"/>
<evidence type="ECO:0000313" key="2">
    <source>
        <dbReference type="Proteomes" id="UP000640274"/>
    </source>
</evidence>
<dbReference type="EMBL" id="JAELUP010000065">
    <property type="protein sequence ID" value="MBJ6362075.1"/>
    <property type="molecule type" value="Genomic_DNA"/>
</dbReference>
<reference evidence="1" key="1">
    <citation type="submission" date="2020-12" db="EMBL/GenBank/DDBJ databases">
        <authorList>
            <person name="Huq M.A."/>
        </authorList>
    </citation>
    <scope>NUCLEOTIDE SEQUENCE</scope>
    <source>
        <strain evidence="1">MAHUQ-46</strain>
    </source>
</reference>
<gene>
    <name evidence="1" type="ORF">JFN88_12440</name>
</gene>
<protein>
    <submittedName>
        <fullName evidence="1">Uncharacterized protein</fullName>
    </submittedName>
</protein>
<sequence length="70" mass="8674">MDKQTIRAFEKMQKREHLLRVLRDQMGLSRITREAFREESTKVIERYQLSDDEQRAYDRYAAIQQQRKRK</sequence>